<dbReference type="PANTHER" id="PTHR24340">
    <property type="entry name" value="HOMEOBOX PROTEIN NKX"/>
    <property type="match status" value="1"/>
</dbReference>
<feature type="region of interest" description="Disordered" evidence="7">
    <location>
        <begin position="222"/>
        <end position="263"/>
    </location>
</feature>
<evidence type="ECO:0000313" key="11">
    <source>
        <dbReference type="RefSeq" id="XP_025415958.1"/>
    </source>
</evidence>
<evidence type="ECO:0000256" key="6">
    <source>
        <dbReference type="RuleBase" id="RU000682"/>
    </source>
</evidence>
<dbReference type="OrthoDB" id="6159439at2759"/>
<dbReference type="InterPro" id="IPR017970">
    <property type="entry name" value="Homeobox_CS"/>
</dbReference>
<dbReference type="Gene3D" id="1.10.10.60">
    <property type="entry name" value="Homeodomain-like"/>
    <property type="match status" value="1"/>
</dbReference>
<dbReference type="CDD" id="cd00086">
    <property type="entry name" value="homeodomain"/>
    <property type="match status" value="1"/>
</dbReference>
<dbReference type="Proteomes" id="UP000694846">
    <property type="component" value="Unplaced"/>
</dbReference>
<dbReference type="RefSeq" id="XP_025415958.1">
    <property type="nucleotide sequence ID" value="XM_025560173.1"/>
</dbReference>
<dbReference type="InterPro" id="IPR050394">
    <property type="entry name" value="Homeobox_NK-like"/>
</dbReference>
<dbReference type="GO" id="GO:0000981">
    <property type="term" value="F:DNA-binding transcription factor activity, RNA polymerase II-specific"/>
    <property type="evidence" value="ECO:0007669"/>
    <property type="project" value="InterPro"/>
</dbReference>
<evidence type="ECO:0000256" key="4">
    <source>
        <dbReference type="ARBA" id="ARBA00023242"/>
    </source>
</evidence>
<evidence type="ECO:0000256" key="5">
    <source>
        <dbReference type="PROSITE-ProRule" id="PRU00108"/>
    </source>
</evidence>
<keyword evidence="2 5" id="KW-0238">DNA-binding</keyword>
<evidence type="ECO:0000313" key="9">
    <source>
        <dbReference type="EMBL" id="MBY70312.1"/>
    </source>
</evidence>
<evidence type="ECO:0000256" key="3">
    <source>
        <dbReference type="ARBA" id="ARBA00023155"/>
    </source>
</evidence>
<dbReference type="GO" id="GO:0030154">
    <property type="term" value="P:cell differentiation"/>
    <property type="evidence" value="ECO:0007669"/>
    <property type="project" value="TreeGrafter"/>
</dbReference>
<keyword evidence="10" id="KW-1185">Reference proteome</keyword>
<reference evidence="9" key="1">
    <citation type="submission" date="2018-04" db="EMBL/GenBank/DDBJ databases">
        <title>Transcriptome assembly of Sipha flava.</title>
        <authorList>
            <person name="Scully E.D."/>
            <person name="Geib S.M."/>
            <person name="Palmer N.A."/>
            <person name="Koch K."/>
            <person name="Bradshaw J."/>
            <person name="Heng-Moss T."/>
            <person name="Sarath G."/>
        </authorList>
    </citation>
    <scope>NUCLEOTIDE SEQUENCE</scope>
</reference>
<dbReference type="Pfam" id="PF00046">
    <property type="entry name" value="Homeodomain"/>
    <property type="match status" value="1"/>
</dbReference>
<dbReference type="SUPFAM" id="SSF46689">
    <property type="entry name" value="Homeodomain-like"/>
    <property type="match status" value="1"/>
</dbReference>
<feature type="compositionally biased region" description="Gly residues" evidence="7">
    <location>
        <begin position="277"/>
        <end position="299"/>
    </location>
</feature>
<evidence type="ECO:0000259" key="8">
    <source>
        <dbReference type="PROSITE" id="PS50071"/>
    </source>
</evidence>
<name>A0A2S2PZH8_9HEMI</name>
<dbReference type="AlphaFoldDB" id="A0A2S2PZH8"/>
<dbReference type="InterPro" id="IPR009057">
    <property type="entry name" value="Homeodomain-like_sf"/>
</dbReference>
<dbReference type="GO" id="GO:0000978">
    <property type="term" value="F:RNA polymerase II cis-regulatory region sequence-specific DNA binding"/>
    <property type="evidence" value="ECO:0007669"/>
    <property type="project" value="TreeGrafter"/>
</dbReference>
<gene>
    <name evidence="9" type="primary">slou</name>
    <name evidence="11" type="synonym">LOC112687447</name>
    <name evidence="9" type="ORF">g.45697</name>
</gene>
<comment type="subcellular location">
    <subcellularLocation>
        <location evidence="1 5 6">Nucleus</location>
    </subcellularLocation>
</comment>
<feature type="region of interest" description="Disordered" evidence="7">
    <location>
        <begin position="277"/>
        <end position="303"/>
    </location>
</feature>
<organism evidence="9">
    <name type="scientific">Sipha flava</name>
    <name type="common">yellow sugarcane aphid</name>
    <dbReference type="NCBI Taxonomy" id="143950"/>
    <lineage>
        <taxon>Eukaryota</taxon>
        <taxon>Metazoa</taxon>
        <taxon>Ecdysozoa</taxon>
        <taxon>Arthropoda</taxon>
        <taxon>Hexapoda</taxon>
        <taxon>Insecta</taxon>
        <taxon>Pterygota</taxon>
        <taxon>Neoptera</taxon>
        <taxon>Paraneoptera</taxon>
        <taxon>Hemiptera</taxon>
        <taxon>Sternorrhyncha</taxon>
        <taxon>Aphidomorpha</taxon>
        <taxon>Aphidoidea</taxon>
        <taxon>Aphididae</taxon>
        <taxon>Sipha</taxon>
    </lineage>
</organism>
<feature type="DNA-binding region" description="Homeobox" evidence="5">
    <location>
        <begin position="301"/>
        <end position="360"/>
    </location>
</feature>
<keyword evidence="3 5" id="KW-0371">Homeobox</keyword>
<sequence length="430" mass="44308">MMTMMMMQRLLQNNNNNNNGFADETRLNGIRHHSASPFSKPIAGTVAAADSGGELDTVQRQSSAAANDLAQSTGTCTTVVAVSAAAEAGDRLTSDEDDELNVDELNPVDLTNNRLHGSEQLQLVQQDGNKAGCTAATASTAVPMDTAAGDYETSGGGGAACNKQGGLAFSVENILDPNKFTKKLIAPAAILPRWRPRVDFSNDPSVAGEECSRNYIMDEDDEDISISGGDGCGSDISDDRDKGSVDGSSSTGCGGKKSKSDHCAGGGGGGNGGSGGGGGGGGGGAGSSGGGGSKNGGSGKPRRARTAFTYEQLVALENKFKTTRYLSVCERLNLALSLSLTETQVKIWFQNRRTKWKKQNPGLDVNSPTVPPPGPPGPSATGGPPFFHPLAYSAAHHYQTQQSYSAAAAAAYFHHLGAHHSTIGGHHPPS</sequence>
<dbReference type="InterPro" id="IPR001356">
    <property type="entry name" value="HD"/>
</dbReference>
<reference evidence="11" key="2">
    <citation type="submission" date="2025-04" db="UniProtKB">
        <authorList>
            <consortium name="RefSeq"/>
        </authorList>
    </citation>
    <scope>IDENTIFICATION</scope>
    <source>
        <tissue evidence="11">Whole body</tissue>
    </source>
</reference>
<feature type="domain" description="Homeobox" evidence="8">
    <location>
        <begin position="299"/>
        <end position="359"/>
    </location>
</feature>
<evidence type="ECO:0000313" key="10">
    <source>
        <dbReference type="Proteomes" id="UP000694846"/>
    </source>
</evidence>
<dbReference type="GO" id="GO:0005634">
    <property type="term" value="C:nucleus"/>
    <property type="evidence" value="ECO:0007669"/>
    <property type="project" value="UniProtKB-SubCell"/>
</dbReference>
<accession>A0A2S2PZH8</accession>
<feature type="region of interest" description="Disordered" evidence="7">
    <location>
        <begin position="359"/>
        <end position="385"/>
    </location>
</feature>
<dbReference type="SMART" id="SM00389">
    <property type="entry name" value="HOX"/>
    <property type="match status" value="1"/>
</dbReference>
<evidence type="ECO:0000256" key="7">
    <source>
        <dbReference type="SAM" id="MobiDB-lite"/>
    </source>
</evidence>
<evidence type="ECO:0000256" key="2">
    <source>
        <dbReference type="ARBA" id="ARBA00023125"/>
    </source>
</evidence>
<evidence type="ECO:0000256" key="1">
    <source>
        <dbReference type="ARBA" id="ARBA00004123"/>
    </source>
</evidence>
<dbReference type="FunFam" id="1.10.10.60:FF:000836">
    <property type="match status" value="1"/>
</dbReference>
<protein>
    <submittedName>
        <fullName evidence="9">Homeobox protein slou</fullName>
    </submittedName>
    <submittedName>
        <fullName evidence="11">NK1 transcription factor-related protein 2-like</fullName>
    </submittedName>
</protein>
<dbReference type="PANTHER" id="PTHR24340:SF37">
    <property type="entry name" value="HOMEOBOX PROTEIN SLOU"/>
    <property type="match status" value="1"/>
</dbReference>
<keyword evidence="4 5" id="KW-0539">Nucleus</keyword>
<dbReference type="EMBL" id="GGMS01001109">
    <property type="protein sequence ID" value="MBY70312.1"/>
    <property type="molecule type" value="Transcribed_RNA"/>
</dbReference>
<dbReference type="PRINTS" id="PR00024">
    <property type="entry name" value="HOMEOBOX"/>
</dbReference>
<dbReference type="PROSITE" id="PS00027">
    <property type="entry name" value="HOMEOBOX_1"/>
    <property type="match status" value="1"/>
</dbReference>
<proteinExistence type="predicted"/>
<feature type="compositionally biased region" description="Pro residues" evidence="7">
    <location>
        <begin position="369"/>
        <end position="378"/>
    </location>
</feature>
<dbReference type="PROSITE" id="PS50071">
    <property type="entry name" value="HOMEOBOX_2"/>
    <property type="match status" value="1"/>
</dbReference>
<dbReference type="InterPro" id="IPR020479">
    <property type="entry name" value="HD_metazoa"/>
</dbReference>